<dbReference type="Gene3D" id="3.30.1220.10">
    <property type="entry name" value="CobW-like, C-terminal domain"/>
    <property type="match status" value="1"/>
</dbReference>
<dbReference type="PANTHER" id="PTHR13748:SF62">
    <property type="entry name" value="COBW DOMAIN-CONTAINING PROTEIN"/>
    <property type="match status" value="1"/>
</dbReference>
<protein>
    <submittedName>
        <fullName evidence="7">GTP-binding protein</fullName>
    </submittedName>
</protein>
<keyword evidence="8" id="KW-1185">Reference proteome</keyword>
<comment type="catalytic activity">
    <reaction evidence="5">
        <text>GTP + H2O = GDP + phosphate + H(+)</text>
        <dbReference type="Rhea" id="RHEA:19669"/>
        <dbReference type="ChEBI" id="CHEBI:15377"/>
        <dbReference type="ChEBI" id="CHEBI:15378"/>
        <dbReference type="ChEBI" id="CHEBI:37565"/>
        <dbReference type="ChEBI" id="CHEBI:43474"/>
        <dbReference type="ChEBI" id="CHEBI:58189"/>
    </reaction>
    <physiologicalReaction direction="left-to-right" evidence="5">
        <dbReference type="Rhea" id="RHEA:19670"/>
    </physiologicalReaction>
</comment>
<sequence>MAIPVICLTGYLGAGKTTLLNHVLRSPGARIGVVINDFGELNVDAMLVAGQIDEPVSIAGGCICCMPDDGGIDDALSKLADPRLNLDAVIVEASGLADPLIVSRIIGFSKVTGLRYGGLVDVVDAATHFDVVDTGEVLPARYRAASLVVVNKLDQLPVVDRTAMVERVADRVHRQNPRATVVGAVAGQIDPRLLYDVAGSDDEPGQLSLRELLVDEVAHDDHDHAHADSVTVTADGEVHPGALLDLLEDPPEGVYRLKGVVKMRYGRGTPNFAVNLVGPTIHIANAPRGAAANFLVAIGMHLDSDDVRKRLDAALRPGVEPPTLADVHRLRRYLRHSL</sequence>
<dbReference type="InterPro" id="IPR027417">
    <property type="entry name" value="P-loop_NTPase"/>
</dbReference>
<proteinExistence type="inferred from homology"/>
<dbReference type="RefSeq" id="WP_240263835.1">
    <property type="nucleotide sequence ID" value="NZ_CP092488.2"/>
</dbReference>
<dbReference type="SMART" id="SM00833">
    <property type="entry name" value="CobW_C"/>
    <property type="match status" value="1"/>
</dbReference>
<dbReference type="InterPro" id="IPR051316">
    <property type="entry name" value="Zinc-reg_GTPase_activator"/>
</dbReference>
<dbReference type="Gene3D" id="3.40.50.300">
    <property type="entry name" value="P-loop containing nucleotide triphosphate hydrolases"/>
    <property type="match status" value="1"/>
</dbReference>
<dbReference type="InterPro" id="IPR036627">
    <property type="entry name" value="CobW-likC_sf"/>
</dbReference>
<dbReference type="Proteomes" id="UP001055336">
    <property type="component" value="Chromosome"/>
</dbReference>
<evidence type="ECO:0000256" key="4">
    <source>
        <dbReference type="ARBA" id="ARBA00034320"/>
    </source>
</evidence>
<reference evidence="7" key="1">
    <citation type="submission" date="2022-08" db="EMBL/GenBank/DDBJ databases">
        <title>Whole genome sequencing of non-tuberculosis mycobacteria type-strains.</title>
        <authorList>
            <person name="Igarashi Y."/>
            <person name="Osugi A."/>
            <person name="Mitarai S."/>
        </authorList>
    </citation>
    <scope>NUCLEOTIDE SEQUENCE</scope>
    <source>
        <strain evidence="7">DSM 45127</strain>
    </source>
</reference>
<dbReference type="Pfam" id="PF07683">
    <property type="entry name" value="CobW_C"/>
    <property type="match status" value="1"/>
</dbReference>
<evidence type="ECO:0000256" key="5">
    <source>
        <dbReference type="ARBA" id="ARBA00049117"/>
    </source>
</evidence>
<dbReference type="EMBL" id="CP092488">
    <property type="protein sequence ID" value="UMB72112.1"/>
    <property type="molecule type" value="Genomic_DNA"/>
</dbReference>
<dbReference type="InterPro" id="IPR003495">
    <property type="entry name" value="CobW/HypB/UreG_nucleotide-bd"/>
</dbReference>
<feature type="domain" description="CobW C-terminal" evidence="6">
    <location>
        <begin position="227"/>
        <end position="315"/>
    </location>
</feature>
<keyword evidence="3" id="KW-0143">Chaperone</keyword>
<evidence type="ECO:0000256" key="2">
    <source>
        <dbReference type="ARBA" id="ARBA00022801"/>
    </source>
</evidence>
<evidence type="ECO:0000256" key="3">
    <source>
        <dbReference type="ARBA" id="ARBA00023186"/>
    </source>
</evidence>
<evidence type="ECO:0000259" key="6">
    <source>
        <dbReference type="SMART" id="SM00833"/>
    </source>
</evidence>
<accession>A0ABY3VX15</accession>
<evidence type="ECO:0000256" key="1">
    <source>
        <dbReference type="ARBA" id="ARBA00022741"/>
    </source>
</evidence>
<name>A0ABY3VX15_9MYCO</name>
<dbReference type="PANTHER" id="PTHR13748">
    <property type="entry name" value="COBW-RELATED"/>
    <property type="match status" value="1"/>
</dbReference>
<dbReference type="SUPFAM" id="SSF90002">
    <property type="entry name" value="Hypothetical protein YjiA, C-terminal domain"/>
    <property type="match status" value="1"/>
</dbReference>
<dbReference type="InterPro" id="IPR011629">
    <property type="entry name" value="CobW-like_C"/>
</dbReference>
<organism evidence="7 8">
    <name type="scientific">Mycobacterium paraterrae</name>
    <dbReference type="NCBI Taxonomy" id="577492"/>
    <lineage>
        <taxon>Bacteria</taxon>
        <taxon>Bacillati</taxon>
        <taxon>Actinomycetota</taxon>
        <taxon>Actinomycetes</taxon>
        <taxon>Mycobacteriales</taxon>
        <taxon>Mycobacteriaceae</taxon>
        <taxon>Mycobacterium</taxon>
    </lineage>
</organism>
<gene>
    <name evidence="7" type="ORF">MKK62_04380</name>
</gene>
<keyword evidence="1" id="KW-0547">Nucleotide-binding</keyword>
<evidence type="ECO:0000313" key="8">
    <source>
        <dbReference type="Proteomes" id="UP001055336"/>
    </source>
</evidence>
<evidence type="ECO:0000313" key="7">
    <source>
        <dbReference type="EMBL" id="UMB72112.1"/>
    </source>
</evidence>
<dbReference type="Pfam" id="PF02492">
    <property type="entry name" value="cobW"/>
    <property type="match status" value="1"/>
</dbReference>
<dbReference type="SUPFAM" id="SSF52540">
    <property type="entry name" value="P-loop containing nucleoside triphosphate hydrolases"/>
    <property type="match status" value="1"/>
</dbReference>
<comment type="similarity">
    <text evidence="4">Belongs to the SIMIBI class G3E GTPase family. ZNG1 subfamily.</text>
</comment>
<keyword evidence="2" id="KW-0378">Hydrolase</keyword>